<dbReference type="PROSITE" id="PS50071">
    <property type="entry name" value="HOMEOBOX_2"/>
    <property type="match status" value="1"/>
</dbReference>
<organism evidence="9 10">
    <name type="scientific">Desmophyllum pertusum</name>
    <dbReference type="NCBI Taxonomy" id="174260"/>
    <lineage>
        <taxon>Eukaryota</taxon>
        <taxon>Metazoa</taxon>
        <taxon>Cnidaria</taxon>
        <taxon>Anthozoa</taxon>
        <taxon>Hexacorallia</taxon>
        <taxon>Scleractinia</taxon>
        <taxon>Caryophylliina</taxon>
        <taxon>Caryophylliidae</taxon>
        <taxon>Desmophyllum</taxon>
    </lineage>
</organism>
<accession>A0A9W9ZAP8</accession>
<evidence type="ECO:0000256" key="7">
    <source>
        <dbReference type="RuleBase" id="RU000682"/>
    </source>
</evidence>
<dbReference type="GO" id="GO:0000978">
    <property type="term" value="F:RNA polymerase II cis-regulatory region sequence-specific DNA binding"/>
    <property type="evidence" value="ECO:0007669"/>
    <property type="project" value="TreeGrafter"/>
</dbReference>
<feature type="DNA-binding region" description="Homeobox" evidence="6">
    <location>
        <begin position="3"/>
        <end position="40"/>
    </location>
</feature>
<keyword evidence="4 6" id="KW-0371">Homeobox</keyword>
<dbReference type="Pfam" id="PF00046">
    <property type="entry name" value="Homeodomain"/>
    <property type="match status" value="1"/>
</dbReference>
<dbReference type="InterPro" id="IPR001356">
    <property type="entry name" value="HD"/>
</dbReference>
<gene>
    <name evidence="9" type="ORF">OS493_024777</name>
</gene>
<feature type="domain" description="Homeobox" evidence="8">
    <location>
        <begin position="1"/>
        <end position="39"/>
    </location>
</feature>
<dbReference type="PRINTS" id="PR00024">
    <property type="entry name" value="HOMEOBOX"/>
</dbReference>
<comment type="subcellular location">
    <subcellularLocation>
        <location evidence="1 6 7">Nucleus</location>
    </subcellularLocation>
</comment>
<dbReference type="GO" id="GO:0048513">
    <property type="term" value="P:animal organ development"/>
    <property type="evidence" value="ECO:0007669"/>
    <property type="project" value="TreeGrafter"/>
</dbReference>
<evidence type="ECO:0000256" key="6">
    <source>
        <dbReference type="PROSITE-ProRule" id="PRU00108"/>
    </source>
</evidence>
<keyword evidence="3 6" id="KW-0238">DNA-binding</keyword>
<dbReference type="GO" id="GO:0005634">
    <property type="term" value="C:nucleus"/>
    <property type="evidence" value="ECO:0007669"/>
    <property type="project" value="UniProtKB-SubCell"/>
</dbReference>
<comment type="caution">
    <text evidence="9">The sequence shown here is derived from an EMBL/GenBank/DDBJ whole genome shotgun (WGS) entry which is preliminary data.</text>
</comment>
<evidence type="ECO:0000313" key="10">
    <source>
        <dbReference type="Proteomes" id="UP001163046"/>
    </source>
</evidence>
<dbReference type="CDD" id="cd00086">
    <property type="entry name" value="homeodomain"/>
    <property type="match status" value="1"/>
</dbReference>
<name>A0A9W9ZAP8_9CNID</name>
<reference evidence="9" key="1">
    <citation type="submission" date="2023-01" db="EMBL/GenBank/DDBJ databases">
        <title>Genome assembly of the deep-sea coral Lophelia pertusa.</title>
        <authorList>
            <person name="Herrera S."/>
            <person name="Cordes E."/>
        </authorList>
    </citation>
    <scope>NUCLEOTIDE SEQUENCE</scope>
    <source>
        <strain evidence="9">USNM1676648</strain>
        <tissue evidence="9">Polyp</tissue>
    </source>
</reference>
<dbReference type="InterPro" id="IPR009057">
    <property type="entry name" value="Homeodomain-like_sf"/>
</dbReference>
<evidence type="ECO:0000256" key="2">
    <source>
        <dbReference type="ARBA" id="ARBA00022473"/>
    </source>
</evidence>
<dbReference type="OrthoDB" id="6159439at2759"/>
<evidence type="ECO:0000256" key="1">
    <source>
        <dbReference type="ARBA" id="ARBA00004123"/>
    </source>
</evidence>
<dbReference type="InterPro" id="IPR042247">
    <property type="entry name" value="TLX1/2/3"/>
</dbReference>
<dbReference type="Gene3D" id="1.10.10.60">
    <property type="entry name" value="Homeodomain-like"/>
    <property type="match status" value="1"/>
</dbReference>
<keyword evidence="5 6" id="KW-0539">Nucleus</keyword>
<dbReference type="Proteomes" id="UP001163046">
    <property type="component" value="Unassembled WGS sequence"/>
</dbReference>
<keyword evidence="2" id="KW-0217">Developmental protein</keyword>
<dbReference type="PANTHER" id="PTHR45921">
    <property type="entry name" value="IP01054P"/>
    <property type="match status" value="1"/>
</dbReference>
<dbReference type="InterPro" id="IPR017970">
    <property type="entry name" value="Homeobox_CS"/>
</dbReference>
<evidence type="ECO:0000313" key="9">
    <source>
        <dbReference type="EMBL" id="KAJ7378112.1"/>
    </source>
</evidence>
<dbReference type="SMART" id="SM00389">
    <property type="entry name" value="HOX"/>
    <property type="match status" value="1"/>
</dbReference>
<evidence type="ECO:0000259" key="8">
    <source>
        <dbReference type="PROSITE" id="PS50071"/>
    </source>
</evidence>
<protein>
    <recommendedName>
        <fullName evidence="8">Homeobox domain-containing protein</fullName>
    </recommendedName>
</protein>
<evidence type="ECO:0000256" key="5">
    <source>
        <dbReference type="ARBA" id="ARBA00023242"/>
    </source>
</evidence>
<dbReference type="PANTHER" id="PTHR45921:SF4">
    <property type="entry name" value="IP01054P"/>
    <property type="match status" value="1"/>
</dbReference>
<keyword evidence="10" id="KW-1185">Reference proteome</keyword>
<proteinExistence type="predicted"/>
<dbReference type="InterPro" id="IPR020479">
    <property type="entry name" value="HD_metazoa"/>
</dbReference>
<dbReference type="SUPFAM" id="SSF46689">
    <property type="entry name" value="Homeodomain-like"/>
    <property type="match status" value="1"/>
</dbReference>
<dbReference type="GO" id="GO:0000981">
    <property type="term" value="F:DNA-binding transcription factor activity, RNA polymerase II-specific"/>
    <property type="evidence" value="ECO:0007669"/>
    <property type="project" value="InterPro"/>
</dbReference>
<dbReference type="AlphaFoldDB" id="A0A9W9ZAP8"/>
<dbReference type="EMBL" id="MU826369">
    <property type="protein sequence ID" value="KAJ7378112.1"/>
    <property type="molecule type" value="Genomic_DNA"/>
</dbReference>
<sequence length="115" mass="13916">MEKKYLSISERNNLAKSLKLNDTQVKTWYQNRRTKWKKQISTELEAGLHMDSNYPPYVQPQQYSPFPYPNYFSQSMSSMLKAEPWIYPVENWYQTSNLQVMYSNMSLYNYMSPYH</sequence>
<evidence type="ECO:0000256" key="3">
    <source>
        <dbReference type="ARBA" id="ARBA00023125"/>
    </source>
</evidence>
<evidence type="ECO:0000256" key="4">
    <source>
        <dbReference type="ARBA" id="ARBA00023155"/>
    </source>
</evidence>
<dbReference type="PROSITE" id="PS00027">
    <property type="entry name" value="HOMEOBOX_1"/>
    <property type="match status" value="1"/>
</dbReference>